<keyword evidence="1" id="KW-0285">Flavoprotein</keyword>
<dbReference type="AlphaFoldDB" id="A0A6S6NX30"/>
<accession>A0A6S6NX30</accession>
<keyword evidence="3" id="KW-0560">Oxidoreductase</keyword>
<dbReference type="NCBIfam" id="TIGR03619">
    <property type="entry name" value="F420_Rv2161c"/>
    <property type="match status" value="1"/>
</dbReference>
<dbReference type="GO" id="GO:0046306">
    <property type="term" value="P:alkanesulfonate catabolic process"/>
    <property type="evidence" value="ECO:0007669"/>
    <property type="project" value="TreeGrafter"/>
</dbReference>
<evidence type="ECO:0000256" key="4">
    <source>
        <dbReference type="ARBA" id="ARBA00023033"/>
    </source>
</evidence>
<reference evidence="6 7" key="1">
    <citation type="submission" date="2020-07" db="EMBL/GenBank/DDBJ databases">
        <title>Complete genome sequence of Mycolicibacterium litorale like strain isolated from cardiac implantable electronic device infection.</title>
        <authorList>
            <person name="Fukano H."/>
            <person name="Miyama H."/>
            <person name="Hoshino Y."/>
        </authorList>
    </citation>
    <scope>NUCLEOTIDE SEQUENCE [LARGE SCALE GENOMIC DNA]</scope>
    <source>
        <strain evidence="6 7">NIIDNTM18</strain>
    </source>
</reference>
<dbReference type="InterPro" id="IPR050172">
    <property type="entry name" value="SsuD_RutA_monooxygenase"/>
</dbReference>
<evidence type="ECO:0000256" key="2">
    <source>
        <dbReference type="ARBA" id="ARBA00022643"/>
    </source>
</evidence>
<dbReference type="GO" id="GO:0008726">
    <property type="term" value="F:alkanesulfonate monooxygenase activity"/>
    <property type="evidence" value="ECO:0007669"/>
    <property type="project" value="TreeGrafter"/>
</dbReference>
<evidence type="ECO:0000256" key="1">
    <source>
        <dbReference type="ARBA" id="ARBA00022630"/>
    </source>
</evidence>
<dbReference type="RefSeq" id="WP_185294711.1">
    <property type="nucleotide sequence ID" value="NZ_AP023287.1"/>
</dbReference>
<protein>
    <recommendedName>
        <fullName evidence="5">Luciferase-like domain-containing protein</fullName>
    </recommendedName>
</protein>
<dbReference type="PANTHER" id="PTHR42847:SF4">
    <property type="entry name" value="ALKANESULFONATE MONOOXYGENASE-RELATED"/>
    <property type="match status" value="1"/>
</dbReference>
<evidence type="ECO:0000256" key="3">
    <source>
        <dbReference type="ARBA" id="ARBA00023002"/>
    </source>
</evidence>
<dbReference type="PANTHER" id="PTHR42847">
    <property type="entry name" value="ALKANESULFONATE MONOOXYGENASE"/>
    <property type="match status" value="1"/>
</dbReference>
<sequence length="309" mass="33494">MRFGLSLANKGEGCGPESLDAGAGAAERLGWDSVWVTDHLMVPNGPEAGEYGVMLEALTALTYVAARHRRVTVGTSVIVPAMRDAPLLAKELATIDVLSGGRLVVGVGVSDKGDIIEYTNLGKAERFPRRGAYLDEAVALWRHLWSGKIEPFIGEFHTLSDYSFLPLPVQGAGIPIWCGGRSERALRRTAELADGYHAAQTGPADLAGRVPRLAELTAQQGRPMPTLSVRARVEFGPSTRSVYTLHGSEDAMVDELLEFARAGADEILLVFDAERPHDIERAVNRFHENVIEPFRARSGDFEPAEAGRP</sequence>
<dbReference type="Gene3D" id="3.20.20.30">
    <property type="entry name" value="Luciferase-like domain"/>
    <property type="match status" value="1"/>
</dbReference>
<organism evidence="6 7">
    <name type="scientific">Mycolicibacterium litorale</name>
    <dbReference type="NCBI Taxonomy" id="758802"/>
    <lineage>
        <taxon>Bacteria</taxon>
        <taxon>Bacillati</taxon>
        <taxon>Actinomycetota</taxon>
        <taxon>Actinomycetes</taxon>
        <taxon>Mycobacteriales</taxon>
        <taxon>Mycobacteriaceae</taxon>
        <taxon>Mycolicibacterium</taxon>
    </lineage>
</organism>
<dbReference type="InterPro" id="IPR011251">
    <property type="entry name" value="Luciferase-like_dom"/>
</dbReference>
<dbReference type="Proteomes" id="UP000515734">
    <property type="component" value="Chromosome"/>
</dbReference>
<dbReference type="Pfam" id="PF00296">
    <property type="entry name" value="Bac_luciferase"/>
    <property type="match status" value="1"/>
</dbReference>
<gene>
    <name evidence="6" type="ORF">NIIDNTM18_10710</name>
</gene>
<dbReference type="EMBL" id="AP023287">
    <property type="protein sequence ID" value="BCI51793.1"/>
    <property type="molecule type" value="Genomic_DNA"/>
</dbReference>
<evidence type="ECO:0000313" key="7">
    <source>
        <dbReference type="Proteomes" id="UP000515734"/>
    </source>
</evidence>
<keyword evidence="4" id="KW-0503">Monooxygenase</keyword>
<dbReference type="InterPro" id="IPR036661">
    <property type="entry name" value="Luciferase-like_sf"/>
</dbReference>
<keyword evidence="2" id="KW-0288">FMN</keyword>
<proteinExistence type="predicted"/>
<evidence type="ECO:0000259" key="5">
    <source>
        <dbReference type="Pfam" id="PF00296"/>
    </source>
</evidence>
<feature type="domain" description="Luciferase-like" evidence="5">
    <location>
        <begin position="21"/>
        <end position="249"/>
    </location>
</feature>
<dbReference type="SUPFAM" id="SSF51679">
    <property type="entry name" value="Bacterial luciferase-like"/>
    <property type="match status" value="1"/>
</dbReference>
<evidence type="ECO:0000313" key="6">
    <source>
        <dbReference type="EMBL" id="BCI51793.1"/>
    </source>
</evidence>
<dbReference type="InterPro" id="IPR019921">
    <property type="entry name" value="Lucif-like_OxRdtase_Rv2161c"/>
</dbReference>
<name>A0A6S6NX30_9MYCO</name>